<feature type="domain" description="AttH" evidence="2">
    <location>
        <begin position="79"/>
        <end position="249"/>
    </location>
</feature>
<protein>
    <submittedName>
        <fullName evidence="3">Carotenoid 1,2-hydratase</fullName>
    </submittedName>
</protein>
<dbReference type="PANTHER" id="PTHR38591">
    <property type="entry name" value="HYDROLASE"/>
    <property type="match status" value="1"/>
</dbReference>
<organism evidence="3 4">
    <name type="scientific">Vibrio nitrifigilis</name>
    <dbReference type="NCBI Taxonomy" id="2789781"/>
    <lineage>
        <taxon>Bacteria</taxon>
        <taxon>Pseudomonadati</taxon>
        <taxon>Pseudomonadota</taxon>
        <taxon>Gammaproteobacteria</taxon>
        <taxon>Vibrionales</taxon>
        <taxon>Vibrionaceae</taxon>
        <taxon>Vibrio</taxon>
    </lineage>
</organism>
<proteinExistence type="predicted"/>
<dbReference type="InterPro" id="IPR023374">
    <property type="entry name" value="AttH-like_dom_sf"/>
</dbReference>
<dbReference type="InterPro" id="IPR010791">
    <property type="entry name" value="AttH_dom"/>
</dbReference>
<dbReference type="Pfam" id="PF07143">
    <property type="entry name" value="CrtC"/>
    <property type="match status" value="1"/>
</dbReference>
<evidence type="ECO:0000259" key="2">
    <source>
        <dbReference type="Pfam" id="PF07143"/>
    </source>
</evidence>
<feature type="transmembrane region" description="Helical" evidence="1">
    <location>
        <begin position="12"/>
        <end position="29"/>
    </location>
</feature>
<dbReference type="SUPFAM" id="SSF159245">
    <property type="entry name" value="AttH-like"/>
    <property type="match status" value="1"/>
</dbReference>
<dbReference type="Pfam" id="PF17186">
    <property type="entry name" value="Lipocalin_9"/>
    <property type="match status" value="1"/>
</dbReference>
<dbReference type="Proteomes" id="UP000597206">
    <property type="component" value="Unassembled WGS sequence"/>
</dbReference>
<dbReference type="EMBL" id="JADPMR010000001">
    <property type="protein sequence ID" value="MBF9000681.1"/>
    <property type="molecule type" value="Genomic_DNA"/>
</dbReference>
<dbReference type="PANTHER" id="PTHR38591:SF1">
    <property type="entry name" value="BLL1000 PROTEIN"/>
    <property type="match status" value="1"/>
</dbReference>
<evidence type="ECO:0000313" key="4">
    <source>
        <dbReference type="Proteomes" id="UP000597206"/>
    </source>
</evidence>
<dbReference type="RefSeq" id="WP_196123253.1">
    <property type="nucleotide sequence ID" value="NZ_JADPMR010000001.1"/>
</dbReference>
<accession>A0ABS0GE54</accession>
<keyword evidence="4" id="KW-1185">Reference proteome</keyword>
<reference evidence="3 4" key="1">
    <citation type="submission" date="2020-11" db="EMBL/GenBank/DDBJ databases">
        <title>Vibrio nitrifigilis sp. nov., a marine nitrogen-fixing bacterium isolated from the lagoon sediment of an islet inside an atoll.</title>
        <authorList>
            <person name="Wang L.-T."/>
            <person name="Shieh W.Y."/>
        </authorList>
    </citation>
    <scope>NUCLEOTIDE SEQUENCE [LARGE SCALE GENOMIC DNA]</scope>
    <source>
        <strain evidence="3 4">NFV-1</strain>
    </source>
</reference>
<sequence>MKFFRRNSCVPVVIGIIVLFFVALAYLLWSTGAGLLTGSLHSKKAESFFLDQQHYQQVMPDHPVVLPDDFAFHPSFQNEWWSFVANVEDEQGNRYGVHWNLMRLAHDDRKSVSWDHPQLYLAQVAISHKHQVWFDQKLARGGIGQAGFQREPFKLWIDNWSLNGKEANPFPGELNTNTDQVSLQLGLALKQPIQLPGEQGYQHIEPSLSAALYGFDVPQVAVAGKIRIKGQRKALRVHGVAWIGKRWGNNFVLESNRHWDWLVFHIQNGMTLTVTRFRQQDQAPRFFGTITSPQGESIALTQDDMSMIPTLNTTTNGHLVPTQWHIKVPRYHINFTATAVNANMWFPYVVPYWEGPVNVSGSHNARGFMILSGY</sequence>
<dbReference type="Gene3D" id="2.40.370.10">
    <property type="entry name" value="AttH-like domain"/>
    <property type="match status" value="2"/>
</dbReference>
<comment type="caution">
    <text evidence="3">The sequence shown here is derived from an EMBL/GenBank/DDBJ whole genome shotgun (WGS) entry which is preliminary data.</text>
</comment>
<keyword evidence="1" id="KW-0812">Transmembrane</keyword>
<name>A0ABS0GE54_9VIBR</name>
<evidence type="ECO:0000313" key="3">
    <source>
        <dbReference type="EMBL" id="MBF9000681.1"/>
    </source>
</evidence>
<gene>
    <name evidence="3" type="ORF">I1A42_08915</name>
</gene>
<keyword evidence="1" id="KW-0472">Membrane</keyword>
<evidence type="ECO:0000256" key="1">
    <source>
        <dbReference type="SAM" id="Phobius"/>
    </source>
</evidence>
<keyword evidence="1" id="KW-1133">Transmembrane helix</keyword>